<reference evidence="3 4" key="1">
    <citation type="submission" date="2016-11" db="EMBL/GenBank/DDBJ databases">
        <authorList>
            <person name="Jaros S."/>
            <person name="Januszkiewicz K."/>
            <person name="Wedrychowicz H."/>
        </authorList>
    </citation>
    <scope>NUCLEOTIDE SEQUENCE [LARGE SCALE GENOMIC DNA]</scope>
    <source>
        <strain evidence="3 4">DSM 43832</strain>
    </source>
</reference>
<dbReference type="EMBL" id="FRAP01000005">
    <property type="protein sequence ID" value="SHK37196.1"/>
    <property type="molecule type" value="Genomic_DNA"/>
</dbReference>
<dbReference type="AlphaFoldDB" id="A0A1M6RXI6"/>
<dbReference type="PANTHER" id="PTHR35176">
    <property type="entry name" value="HEME OXYGENASE HI_0854-RELATED"/>
    <property type="match status" value="1"/>
</dbReference>
<organism evidence="3 4">
    <name type="scientific">Pseudonocardia thermophila</name>
    <dbReference type="NCBI Taxonomy" id="1848"/>
    <lineage>
        <taxon>Bacteria</taxon>
        <taxon>Bacillati</taxon>
        <taxon>Actinomycetota</taxon>
        <taxon>Actinomycetes</taxon>
        <taxon>Pseudonocardiales</taxon>
        <taxon>Pseudonocardiaceae</taxon>
        <taxon>Pseudonocardia</taxon>
    </lineage>
</organism>
<gene>
    <name evidence="3" type="ORF">SAMN05443637_105212</name>
</gene>
<dbReference type="STRING" id="1848.SAMN05443637_105212"/>
<keyword evidence="1" id="KW-0560">Oxidoreductase</keyword>
<evidence type="ECO:0000256" key="1">
    <source>
        <dbReference type="ARBA" id="ARBA00023002"/>
    </source>
</evidence>
<evidence type="ECO:0000313" key="4">
    <source>
        <dbReference type="Proteomes" id="UP000184363"/>
    </source>
</evidence>
<accession>A0A1M6RXI6</accession>
<sequence>MAVTASTWQPLKGDKRWAYLARAKTIRVASIDEDGSIYLTPLWLVVKDKKIYLPIDAGSRHAANVKAGRQLSALVDQGDEYATVSGVRIVGSLREVEDQALLDELAQLVFDKYFHVDHPYVEQYLEFGEAAGRTYYELVPTKMIGWDMREINVIAMPEARVLPAHVGDRLL</sequence>
<protein>
    <submittedName>
        <fullName evidence="3">Pyridoxamine 5'-phosphate oxidase</fullName>
    </submittedName>
</protein>
<feature type="domain" description="Pyridoxamine 5'-phosphate oxidase N-terminal" evidence="2">
    <location>
        <begin position="19"/>
        <end position="116"/>
    </location>
</feature>
<dbReference type="Pfam" id="PF01243">
    <property type="entry name" value="PNPOx_N"/>
    <property type="match status" value="1"/>
</dbReference>
<dbReference type="RefSeq" id="WP_073456526.1">
    <property type="nucleotide sequence ID" value="NZ_CALGVN010000051.1"/>
</dbReference>
<name>A0A1M6RXI6_PSETH</name>
<evidence type="ECO:0000313" key="3">
    <source>
        <dbReference type="EMBL" id="SHK37196.1"/>
    </source>
</evidence>
<dbReference type="SUPFAM" id="SSF50475">
    <property type="entry name" value="FMN-binding split barrel"/>
    <property type="match status" value="1"/>
</dbReference>
<keyword evidence="4" id="KW-1185">Reference proteome</keyword>
<dbReference type="GO" id="GO:0016627">
    <property type="term" value="F:oxidoreductase activity, acting on the CH-CH group of donors"/>
    <property type="evidence" value="ECO:0007669"/>
    <property type="project" value="TreeGrafter"/>
</dbReference>
<evidence type="ECO:0000259" key="2">
    <source>
        <dbReference type="Pfam" id="PF01243"/>
    </source>
</evidence>
<dbReference type="InterPro" id="IPR011576">
    <property type="entry name" value="Pyridox_Oxase_N"/>
</dbReference>
<proteinExistence type="predicted"/>
<dbReference type="InterPro" id="IPR012349">
    <property type="entry name" value="Split_barrel_FMN-bd"/>
</dbReference>
<dbReference type="Gene3D" id="2.30.110.10">
    <property type="entry name" value="Electron Transport, Fmn-binding Protein, Chain A"/>
    <property type="match status" value="1"/>
</dbReference>
<dbReference type="PANTHER" id="PTHR35176:SF6">
    <property type="entry name" value="HEME OXYGENASE HI_0854-RELATED"/>
    <property type="match status" value="1"/>
</dbReference>
<dbReference type="GO" id="GO:0005829">
    <property type="term" value="C:cytosol"/>
    <property type="evidence" value="ECO:0007669"/>
    <property type="project" value="TreeGrafter"/>
</dbReference>
<dbReference type="OrthoDB" id="158738at2"/>
<dbReference type="GO" id="GO:0070967">
    <property type="term" value="F:coenzyme F420 binding"/>
    <property type="evidence" value="ECO:0007669"/>
    <property type="project" value="TreeGrafter"/>
</dbReference>
<dbReference type="InterPro" id="IPR052019">
    <property type="entry name" value="F420H2_bilvrd_red/Heme_oxyg"/>
</dbReference>
<dbReference type="Proteomes" id="UP000184363">
    <property type="component" value="Unassembled WGS sequence"/>
</dbReference>